<evidence type="ECO:0000256" key="2">
    <source>
        <dbReference type="ARBA" id="ARBA00010842"/>
    </source>
</evidence>
<evidence type="ECO:0000313" key="11">
    <source>
        <dbReference type="Proteomes" id="UP000749559"/>
    </source>
</evidence>
<dbReference type="EMBL" id="CAIIXF020000006">
    <property type="protein sequence ID" value="CAH1786659.1"/>
    <property type="molecule type" value="Genomic_DNA"/>
</dbReference>
<dbReference type="AlphaFoldDB" id="A0A8S4P5A4"/>
<accession>A0A8S4P5A4</accession>
<comment type="caution">
    <text evidence="10">The sequence shown here is derived from an EMBL/GenBank/DDBJ whole genome shotgun (WGS) entry which is preliminary data.</text>
</comment>
<evidence type="ECO:0000313" key="10">
    <source>
        <dbReference type="EMBL" id="CAH1786659.1"/>
    </source>
</evidence>
<dbReference type="InterPro" id="IPR039863">
    <property type="entry name" value="DKK1-4"/>
</dbReference>
<dbReference type="GO" id="GO:0016055">
    <property type="term" value="P:Wnt signaling pathway"/>
    <property type="evidence" value="ECO:0007669"/>
    <property type="project" value="UniProtKB-KW"/>
</dbReference>
<reference evidence="10" key="1">
    <citation type="submission" date="2022-03" db="EMBL/GenBank/DDBJ databases">
        <authorList>
            <person name="Martin C."/>
        </authorList>
    </citation>
    <scope>NUCLEOTIDE SEQUENCE</scope>
</reference>
<dbReference type="GO" id="GO:0005615">
    <property type="term" value="C:extracellular space"/>
    <property type="evidence" value="ECO:0007669"/>
    <property type="project" value="TreeGrafter"/>
</dbReference>
<evidence type="ECO:0000256" key="1">
    <source>
        <dbReference type="ARBA" id="ARBA00004613"/>
    </source>
</evidence>
<organism evidence="10 11">
    <name type="scientific">Owenia fusiformis</name>
    <name type="common">Polychaete worm</name>
    <dbReference type="NCBI Taxonomy" id="6347"/>
    <lineage>
        <taxon>Eukaryota</taxon>
        <taxon>Metazoa</taxon>
        <taxon>Spiralia</taxon>
        <taxon>Lophotrochozoa</taxon>
        <taxon>Annelida</taxon>
        <taxon>Polychaeta</taxon>
        <taxon>Sedentaria</taxon>
        <taxon>Canalipalpata</taxon>
        <taxon>Sabellida</taxon>
        <taxon>Oweniida</taxon>
        <taxon>Oweniidae</taxon>
        <taxon>Owenia</taxon>
    </lineage>
</organism>
<feature type="signal peptide" evidence="8">
    <location>
        <begin position="1"/>
        <end position="22"/>
    </location>
</feature>
<dbReference type="Pfam" id="PF04706">
    <property type="entry name" value="Dickkopf_N"/>
    <property type="match status" value="1"/>
</dbReference>
<evidence type="ECO:0000256" key="3">
    <source>
        <dbReference type="ARBA" id="ARBA00022473"/>
    </source>
</evidence>
<dbReference type="GO" id="GO:0048019">
    <property type="term" value="F:receptor antagonist activity"/>
    <property type="evidence" value="ECO:0007669"/>
    <property type="project" value="TreeGrafter"/>
</dbReference>
<dbReference type="PANTHER" id="PTHR12113:SF6">
    <property type="entry name" value="DICKKOPF N-TERMINAL CYSTEINE-RICH DOMAIN-CONTAINING PROTEIN"/>
    <property type="match status" value="1"/>
</dbReference>
<proteinExistence type="inferred from homology"/>
<dbReference type="PANTHER" id="PTHR12113">
    <property type="entry name" value="DICKKOPF3-LIKE 3"/>
    <property type="match status" value="1"/>
</dbReference>
<dbReference type="GO" id="GO:0039706">
    <property type="term" value="F:co-receptor binding"/>
    <property type="evidence" value="ECO:0007669"/>
    <property type="project" value="TreeGrafter"/>
</dbReference>
<keyword evidence="5" id="KW-0879">Wnt signaling pathway</keyword>
<evidence type="ECO:0000256" key="8">
    <source>
        <dbReference type="SAM" id="SignalP"/>
    </source>
</evidence>
<dbReference type="InterPro" id="IPR006796">
    <property type="entry name" value="Dickkopf_N"/>
</dbReference>
<protein>
    <recommendedName>
        <fullName evidence="9">Dickkopf N-terminal cysteine-rich domain-containing protein</fullName>
    </recommendedName>
</protein>
<dbReference type="Proteomes" id="UP000749559">
    <property type="component" value="Unassembled WGS sequence"/>
</dbReference>
<evidence type="ECO:0000256" key="7">
    <source>
        <dbReference type="ARBA" id="ARBA00023157"/>
    </source>
</evidence>
<comment type="similarity">
    <text evidence="2">Belongs to the dickkopf family.</text>
</comment>
<feature type="chain" id="PRO_5035855942" description="Dickkopf N-terminal cysteine-rich domain-containing protein" evidence="8">
    <location>
        <begin position="23"/>
        <end position="408"/>
    </location>
</feature>
<comment type="subcellular location">
    <subcellularLocation>
        <location evidence="1">Secreted</location>
    </subcellularLocation>
</comment>
<keyword evidence="11" id="KW-1185">Reference proteome</keyword>
<name>A0A8S4P5A4_OWEFU</name>
<feature type="domain" description="Dickkopf N-terminal cysteine-rich" evidence="9">
    <location>
        <begin position="58"/>
        <end position="116"/>
    </location>
</feature>
<sequence>MMDKYKLITVLIFMLAFVLAIARRCDKDEDCFKRKFCNSYRKCVPRGECRFPDCALGCLKDIECGVNTYCHSNVSIGVIRNNITYGACLTVKNTGDACVSQRECIYNNECYFNKCANITRKLKPIDKQVKLVACAKDSDCNNSGLYCPIGQAETRLKGKDLGKCRERLIHGLACTRDGECLINNMCHRNQCYKNTTQYMRGKPCASTKDCFFEDLMYCAHSTLWTCANRVEDYKQCYYDFECLKGRKCVQWRQNREHCIPPPFIWSKPRKTCTHDSQCLYAQKCHHNECMKATYTVLYDKTCDLKCNVPNTTVDYIRMVQGRSAIHVFYECCTEIEIRDEDRKYLSDTIKNIVTRIKEVGIRRDPQSAYGNLAYTLGGRNIIVGFDAFTKEHKGPRKWLDCERLPSSC</sequence>
<keyword evidence="6 8" id="KW-0732">Signal</keyword>
<evidence type="ECO:0000256" key="5">
    <source>
        <dbReference type="ARBA" id="ARBA00022687"/>
    </source>
</evidence>
<evidence type="ECO:0000259" key="9">
    <source>
        <dbReference type="Pfam" id="PF04706"/>
    </source>
</evidence>
<evidence type="ECO:0000256" key="6">
    <source>
        <dbReference type="ARBA" id="ARBA00022729"/>
    </source>
</evidence>
<keyword evidence="4" id="KW-0964">Secreted</keyword>
<gene>
    <name evidence="10" type="ORF">OFUS_LOCUS12511</name>
</gene>
<evidence type="ECO:0000256" key="4">
    <source>
        <dbReference type="ARBA" id="ARBA00022525"/>
    </source>
</evidence>
<keyword evidence="7" id="KW-1015">Disulfide bond</keyword>
<dbReference type="GO" id="GO:0090090">
    <property type="term" value="P:negative regulation of canonical Wnt signaling pathway"/>
    <property type="evidence" value="ECO:0007669"/>
    <property type="project" value="TreeGrafter"/>
</dbReference>
<keyword evidence="3" id="KW-0217">Developmental protein</keyword>